<keyword evidence="1" id="KW-0539">Nucleus</keyword>
<keyword evidence="1" id="KW-0238">DNA-binding</keyword>
<dbReference type="STRING" id="133385.A0A2T9Y912"/>
<dbReference type="Pfam" id="PF09011">
    <property type="entry name" value="HMG_box_2"/>
    <property type="match status" value="2"/>
</dbReference>
<comment type="caution">
    <text evidence="3">The sequence shown here is derived from an EMBL/GenBank/DDBJ whole genome shotgun (WGS) entry which is preliminary data.</text>
</comment>
<evidence type="ECO:0000313" key="3">
    <source>
        <dbReference type="EMBL" id="PVU88823.1"/>
    </source>
</evidence>
<accession>A0A2T9Y912</accession>
<dbReference type="Proteomes" id="UP000245383">
    <property type="component" value="Unassembled WGS sequence"/>
</dbReference>
<dbReference type="InterPro" id="IPR036910">
    <property type="entry name" value="HMG_box_dom_sf"/>
</dbReference>
<dbReference type="CDD" id="cd00084">
    <property type="entry name" value="HMG-box_SF"/>
    <property type="match status" value="1"/>
</dbReference>
<feature type="domain" description="HMG box" evidence="2">
    <location>
        <begin position="201"/>
        <end position="261"/>
    </location>
</feature>
<dbReference type="EMBL" id="MBFR01000356">
    <property type="protein sequence ID" value="PVU88823.1"/>
    <property type="molecule type" value="Genomic_DNA"/>
</dbReference>
<dbReference type="AlphaFoldDB" id="A0A2T9Y912"/>
<dbReference type="SUPFAM" id="SSF47095">
    <property type="entry name" value="HMG-box"/>
    <property type="match status" value="2"/>
</dbReference>
<dbReference type="InterPro" id="IPR009071">
    <property type="entry name" value="HMG_box_dom"/>
</dbReference>
<dbReference type="GO" id="GO:0005634">
    <property type="term" value="C:nucleus"/>
    <property type="evidence" value="ECO:0007669"/>
    <property type="project" value="UniProtKB-UniRule"/>
</dbReference>
<dbReference type="Gene3D" id="1.10.30.10">
    <property type="entry name" value="High mobility group box domain"/>
    <property type="match status" value="2"/>
</dbReference>
<sequence>MLKQLNLSNVQHTLSTTSPSADAEINQNKILNLLENLAIKNSKKCMNKQSKIIDLKENSPEKANTIIKSNIRKFKELEKFKLNKFKELKKRKLTKFKELKKIKLKKIKEVEKYRLKKLIDLEKRKLKKFKELEKCELKKSKELEKCRLKKVIELEKIKLKKAKDLKIIKKKKLRELAEKKKLDKIKLKNLIKIKRFKKYLELKKNKIKSDPSIPTEPKSARNVIKIMSKKWKLMSESEKLEYEQKMKLLKHSYTAELHKWWDNVDKNLVKLENRRRRVINKIRKANGICKLSLLVDPREPTRPSTAYYLFVKDIKESNNQELAARYIDFSKYTSAKWKELPESEKDIYRNKFTSAFKLYKEALNKFQSGQIQNNI</sequence>
<evidence type="ECO:0000259" key="2">
    <source>
        <dbReference type="PROSITE" id="PS50118"/>
    </source>
</evidence>
<feature type="DNA-binding region" description="HMG box" evidence="1">
    <location>
        <begin position="201"/>
        <end position="261"/>
    </location>
</feature>
<name>A0A2T9Y912_9FUNG</name>
<proteinExistence type="predicted"/>
<dbReference type="PROSITE" id="PS50118">
    <property type="entry name" value="HMG_BOX_2"/>
    <property type="match status" value="2"/>
</dbReference>
<dbReference type="SMART" id="SM00398">
    <property type="entry name" value="HMG"/>
    <property type="match status" value="2"/>
</dbReference>
<protein>
    <recommendedName>
        <fullName evidence="2">HMG box domain-containing protein</fullName>
    </recommendedName>
</protein>
<reference evidence="3 4" key="1">
    <citation type="journal article" date="2018" name="MBio">
        <title>Comparative Genomics Reveals the Core Gene Toolbox for the Fungus-Insect Symbiosis.</title>
        <authorList>
            <person name="Wang Y."/>
            <person name="Stata M."/>
            <person name="Wang W."/>
            <person name="Stajich J.E."/>
            <person name="White M.M."/>
            <person name="Moncalvo J.M."/>
        </authorList>
    </citation>
    <scope>NUCLEOTIDE SEQUENCE [LARGE SCALE GENOMIC DNA]</scope>
    <source>
        <strain evidence="3 4">SWE-8-4</strain>
    </source>
</reference>
<evidence type="ECO:0000313" key="4">
    <source>
        <dbReference type="Proteomes" id="UP000245383"/>
    </source>
</evidence>
<gene>
    <name evidence="3" type="ORF">BB561_005681</name>
</gene>
<dbReference type="OrthoDB" id="5550281at2759"/>
<feature type="DNA-binding region" description="HMG box" evidence="1">
    <location>
        <begin position="300"/>
        <end position="367"/>
    </location>
</feature>
<keyword evidence="4" id="KW-1185">Reference proteome</keyword>
<evidence type="ECO:0000256" key="1">
    <source>
        <dbReference type="PROSITE-ProRule" id="PRU00267"/>
    </source>
</evidence>
<dbReference type="GO" id="GO:0003677">
    <property type="term" value="F:DNA binding"/>
    <property type="evidence" value="ECO:0007669"/>
    <property type="project" value="UniProtKB-UniRule"/>
</dbReference>
<feature type="domain" description="HMG box" evidence="2">
    <location>
        <begin position="300"/>
        <end position="367"/>
    </location>
</feature>
<organism evidence="3 4">
    <name type="scientific">Smittium simulii</name>
    <dbReference type="NCBI Taxonomy" id="133385"/>
    <lineage>
        <taxon>Eukaryota</taxon>
        <taxon>Fungi</taxon>
        <taxon>Fungi incertae sedis</taxon>
        <taxon>Zoopagomycota</taxon>
        <taxon>Kickxellomycotina</taxon>
        <taxon>Harpellomycetes</taxon>
        <taxon>Harpellales</taxon>
        <taxon>Legeriomycetaceae</taxon>
        <taxon>Smittium</taxon>
    </lineage>
</organism>